<feature type="compositionally biased region" description="Polar residues" evidence="1">
    <location>
        <begin position="76"/>
        <end position="86"/>
    </location>
</feature>
<organism evidence="2 3">
    <name type="scientific">Apodospora peruviana</name>
    <dbReference type="NCBI Taxonomy" id="516989"/>
    <lineage>
        <taxon>Eukaryota</taxon>
        <taxon>Fungi</taxon>
        <taxon>Dikarya</taxon>
        <taxon>Ascomycota</taxon>
        <taxon>Pezizomycotina</taxon>
        <taxon>Sordariomycetes</taxon>
        <taxon>Sordariomycetidae</taxon>
        <taxon>Sordariales</taxon>
        <taxon>Lasiosphaeriaceae</taxon>
        <taxon>Apodospora</taxon>
    </lineage>
</organism>
<comment type="caution">
    <text evidence="2">The sequence shown here is derived from an EMBL/GenBank/DDBJ whole genome shotgun (WGS) entry which is preliminary data.</text>
</comment>
<dbReference type="Proteomes" id="UP001283341">
    <property type="component" value="Unassembled WGS sequence"/>
</dbReference>
<keyword evidence="3" id="KW-1185">Reference proteome</keyword>
<evidence type="ECO:0000313" key="3">
    <source>
        <dbReference type="Proteomes" id="UP001283341"/>
    </source>
</evidence>
<dbReference type="EMBL" id="JAUEDM010000005">
    <property type="protein sequence ID" value="KAK3316683.1"/>
    <property type="molecule type" value="Genomic_DNA"/>
</dbReference>
<feature type="region of interest" description="Disordered" evidence="1">
    <location>
        <begin position="33"/>
        <end position="175"/>
    </location>
</feature>
<name>A0AAE0M2T1_9PEZI</name>
<gene>
    <name evidence="2" type="ORF">B0H66DRAFT_561925</name>
</gene>
<reference evidence="2" key="1">
    <citation type="journal article" date="2023" name="Mol. Phylogenet. Evol.">
        <title>Genome-scale phylogeny and comparative genomics of the fungal order Sordariales.</title>
        <authorList>
            <person name="Hensen N."/>
            <person name="Bonometti L."/>
            <person name="Westerberg I."/>
            <person name="Brannstrom I.O."/>
            <person name="Guillou S."/>
            <person name="Cros-Aarteil S."/>
            <person name="Calhoun S."/>
            <person name="Haridas S."/>
            <person name="Kuo A."/>
            <person name="Mondo S."/>
            <person name="Pangilinan J."/>
            <person name="Riley R."/>
            <person name="LaButti K."/>
            <person name="Andreopoulos B."/>
            <person name="Lipzen A."/>
            <person name="Chen C."/>
            <person name="Yan M."/>
            <person name="Daum C."/>
            <person name="Ng V."/>
            <person name="Clum A."/>
            <person name="Steindorff A."/>
            <person name="Ohm R.A."/>
            <person name="Martin F."/>
            <person name="Silar P."/>
            <person name="Natvig D.O."/>
            <person name="Lalanne C."/>
            <person name="Gautier V."/>
            <person name="Ament-Velasquez S.L."/>
            <person name="Kruys A."/>
            <person name="Hutchinson M.I."/>
            <person name="Powell A.J."/>
            <person name="Barry K."/>
            <person name="Miller A.N."/>
            <person name="Grigoriev I.V."/>
            <person name="Debuchy R."/>
            <person name="Gladieux P."/>
            <person name="Hiltunen Thoren M."/>
            <person name="Johannesson H."/>
        </authorList>
    </citation>
    <scope>NUCLEOTIDE SEQUENCE</scope>
    <source>
        <strain evidence="2">CBS 118394</strain>
    </source>
</reference>
<sequence length="175" mass="17320">MASHKAPSAGQRVHLGKDAPISIEGTGAVASDSLAAESLRRSGGFASNEGAEAGQGPTKTTHSAKPGRSGHAGASNPDSLENQESYAGTAPSYVEAGGVDESAARPHGKNLTEGGFAGSGTSSGKLAEPGSMQDPSRQAERDTGIGEQGSKSGSKKKVAVGDEQPYGVLGGDTDA</sequence>
<evidence type="ECO:0000313" key="2">
    <source>
        <dbReference type="EMBL" id="KAK3316683.1"/>
    </source>
</evidence>
<reference evidence="2" key="2">
    <citation type="submission" date="2023-06" db="EMBL/GenBank/DDBJ databases">
        <authorList>
            <consortium name="Lawrence Berkeley National Laboratory"/>
            <person name="Haridas S."/>
            <person name="Hensen N."/>
            <person name="Bonometti L."/>
            <person name="Westerberg I."/>
            <person name="Brannstrom I.O."/>
            <person name="Guillou S."/>
            <person name="Cros-Aarteil S."/>
            <person name="Calhoun S."/>
            <person name="Kuo A."/>
            <person name="Mondo S."/>
            <person name="Pangilinan J."/>
            <person name="Riley R."/>
            <person name="Labutti K."/>
            <person name="Andreopoulos B."/>
            <person name="Lipzen A."/>
            <person name="Chen C."/>
            <person name="Yanf M."/>
            <person name="Daum C."/>
            <person name="Ng V."/>
            <person name="Clum A."/>
            <person name="Steindorff A."/>
            <person name="Ohm R."/>
            <person name="Martin F."/>
            <person name="Silar P."/>
            <person name="Natvig D."/>
            <person name="Lalanne C."/>
            <person name="Gautier V."/>
            <person name="Ament-Velasquez S.L."/>
            <person name="Kruys A."/>
            <person name="Hutchinson M.I."/>
            <person name="Powell A.J."/>
            <person name="Barry K."/>
            <person name="Miller A.N."/>
            <person name="Grigoriev I.V."/>
            <person name="Debuchy R."/>
            <person name="Gladieux P."/>
            <person name="Thoren M.H."/>
            <person name="Johannesson H."/>
        </authorList>
    </citation>
    <scope>NUCLEOTIDE SEQUENCE</scope>
    <source>
        <strain evidence="2">CBS 118394</strain>
    </source>
</reference>
<evidence type="ECO:0000256" key="1">
    <source>
        <dbReference type="SAM" id="MobiDB-lite"/>
    </source>
</evidence>
<proteinExistence type="predicted"/>
<accession>A0AAE0M2T1</accession>
<protein>
    <submittedName>
        <fullName evidence="2">Uncharacterized protein</fullName>
    </submittedName>
</protein>
<dbReference type="AlphaFoldDB" id="A0AAE0M2T1"/>